<evidence type="ECO:0000259" key="7">
    <source>
        <dbReference type="Pfam" id="PF00408"/>
    </source>
</evidence>
<keyword evidence="5" id="KW-0460">Magnesium</keyword>
<dbReference type="Pfam" id="PF02880">
    <property type="entry name" value="PGM_PMM_III"/>
    <property type="match status" value="1"/>
</dbReference>
<evidence type="ECO:0000259" key="10">
    <source>
        <dbReference type="Pfam" id="PF02880"/>
    </source>
</evidence>
<evidence type="ECO:0000256" key="6">
    <source>
        <dbReference type="ARBA" id="ARBA00023235"/>
    </source>
</evidence>
<organism evidence="11 12">
    <name type="scientific">Candidatus Portnoybacteria bacterium CG11_big_fil_rev_8_21_14_0_20_40_15</name>
    <dbReference type="NCBI Taxonomy" id="1974817"/>
    <lineage>
        <taxon>Bacteria</taxon>
        <taxon>Candidatus Portnoyibacteriota</taxon>
    </lineage>
</organism>
<dbReference type="InterPro" id="IPR005845">
    <property type="entry name" value="A-D-PHexomutase_a/b/a-II"/>
</dbReference>
<dbReference type="Pfam" id="PF02879">
    <property type="entry name" value="PGM_PMM_II"/>
    <property type="match status" value="1"/>
</dbReference>
<keyword evidence="6" id="KW-0413">Isomerase</keyword>
<evidence type="ECO:0000256" key="2">
    <source>
        <dbReference type="ARBA" id="ARBA00010231"/>
    </source>
</evidence>
<dbReference type="Gene3D" id="3.30.310.50">
    <property type="entry name" value="Alpha-D-phosphohexomutase, C-terminal domain"/>
    <property type="match status" value="1"/>
</dbReference>
<keyword evidence="3" id="KW-0597">Phosphoprotein</keyword>
<keyword evidence="4" id="KW-0479">Metal-binding</keyword>
<dbReference type="GO" id="GO:0005975">
    <property type="term" value="P:carbohydrate metabolic process"/>
    <property type="evidence" value="ECO:0007669"/>
    <property type="project" value="InterPro"/>
</dbReference>
<dbReference type="InterPro" id="IPR036900">
    <property type="entry name" value="A-D-PHexomutase_C_sf"/>
</dbReference>
<reference evidence="11 12" key="1">
    <citation type="submission" date="2017-09" db="EMBL/GenBank/DDBJ databases">
        <title>Depth-based differentiation of microbial function through sediment-hosted aquifers and enrichment of novel symbionts in the deep terrestrial subsurface.</title>
        <authorList>
            <person name="Probst A.J."/>
            <person name="Ladd B."/>
            <person name="Jarett J.K."/>
            <person name="Geller-Mcgrath D.E."/>
            <person name="Sieber C.M."/>
            <person name="Emerson J.B."/>
            <person name="Anantharaman K."/>
            <person name="Thomas B.C."/>
            <person name="Malmstrom R."/>
            <person name="Stieglmeier M."/>
            <person name="Klingl A."/>
            <person name="Woyke T."/>
            <person name="Ryan C.M."/>
            <person name="Banfield J.F."/>
        </authorList>
    </citation>
    <scope>NUCLEOTIDE SEQUENCE [LARGE SCALE GENOMIC DNA]</scope>
    <source>
        <strain evidence="11">CG11_big_fil_rev_8_21_14_0_20_40_15</strain>
    </source>
</reference>
<dbReference type="CDD" id="cd03089">
    <property type="entry name" value="PMM_PGM"/>
    <property type="match status" value="1"/>
</dbReference>
<dbReference type="SUPFAM" id="SSF53738">
    <property type="entry name" value="Phosphoglucomutase, first 3 domains"/>
    <property type="match status" value="3"/>
</dbReference>
<dbReference type="GO" id="GO:0016868">
    <property type="term" value="F:intramolecular phosphotransferase activity"/>
    <property type="evidence" value="ECO:0007669"/>
    <property type="project" value="InterPro"/>
</dbReference>
<dbReference type="InterPro" id="IPR005841">
    <property type="entry name" value="Alpha-D-phosphohexomutase_SF"/>
</dbReference>
<dbReference type="GO" id="GO:0046872">
    <property type="term" value="F:metal ion binding"/>
    <property type="evidence" value="ECO:0007669"/>
    <property type="project" value="UniProtKB-KW"/>
</dbReference>
<sequence length="455" mass="51225">MEQINPNIFKAYDIRGKYPEELDGKTAYKIGQAFANYTKTKEIIVGQDGRLSSPTLIDALIKGINSQGVAAIDIGLCSTPCFYFASGVSKIPAIMVTASHAGKEFNGFKTVFGGNIPLTREQIVELKNLAIGTKFKILSDAGKVIKKDFSEEYIKRVRNFIKEDFAPIKVVMDAGNGMAGLYIEKIFQGTNINVIPLFFQPDGNFPNHEANPKIPANRQKLIDKIVVKKADLGVMFDGDGDRVYFFDRKGKVIDPNLVSALISQYLITGSARNKILIEVRTSQVVKEWVEAAGGKVERTVCWTIPIKLKMWQDENFIFGSETSGHYVFSDLYKTDDGTLATVTFLNAIAKRKEPVDAIIDDFRKKYFIIEETNFKISGQEKVNAILDKLGEQYKKEGGNIFRIDGLSMLFPDWWFNLRASETEPLIRLNLEAKSQKLMDEKKEEVSQSIYNELRK</sequence>
<dbReference type="InterPro" id="IPR005846">
    <property type="entry name" value="A-D-PHexomutase_a/b/a-III"/>
</dbReference>
<dbReference type="InterPro" id="IPR005843">
    <property type="entry name" value="A-D-PHexomutase_C"/>
</dbReference>
<evidence type="ECO:0000313" key="12">
    <source>
        <dbReference type="Proteomes" id="UP000229317"/>
    </source>
</evidence>
<feature type="domain" description="Alpha-D-phosphohexomutase alpha/beta/alpha" evidence="9">
    <location>
        <begin position="151"/>
        <end position="250"/>
    </location>
</feature>
<protein>
    <recommendedName>
        <fullName evidence="13">Phosphomannomutase/phosphoglucomutase</fullName>
    </recommendedName>
</protein>
<dbReference type="AlphaFoldDB" id="A0A2H0KTA9"/>
<evidence type="ECO:0000259" key="9">
    <source>
        <dbReference type="Pfam" id="PF02879"/>
    </source>
</evidence>
<comment type="similarity">
    <text evidence="2">Belongs to the phosphohexose mutase family.</text>
</comment>
<dbReference type="InterPro" id="IPR016055">
    <property type="entry name" value="A-D-PHexomutase_a/b/a-I/II/III"/>
</dbReference>
<evidence type="ECO:0000256" key="4">
    <source>
        <dbReference type="ARBA" id="ARBA00022723"/>
    </source>
</evidence>
<evidence type="ECO:0000256" key="3">
    <source>
        <dbReference type="ARBA" id="ARBA00022553"/>
    </source>
</evidence>
<dbReference type="EMBL" id="PCVO01000022">
    <property type="protein sequence ID" value="PIQ75389.1"/>
    <property type="molecule type" value="Genomic_DNA"/>
</dbReference>
<evidence type="ECO:0000256" key="1">
    <source>
        <dbReference type="ARBA" id="ARBA00001946"/>
    </source>
</evidence>
<evidence type="ECO:0000259" key="8">
    <source>
        <dbReference type="Pfam" id="PF02878"/>
    </source>
</evidence>
<feature type="domain" description="Alpha-D-phosphohexomutase alpha/beta/alpha" evidence="10">
    <location>
        <begin position="255"/>
        <end position="366"/>
    </location>
</feature>
<dbReference type="InterPro" id="IPR005844">
    <property type="entry name" value="A-D-PHexomutase_a/b/a-I"/>
</dbReference>
<dbReference type="Pfam" id="PF02878">
    <property type="entry name" value="PGM_PMM_I"/>
    <property type="match status" value="1"/>
</dbReference>
<proteinExistence type="inferred from homology"/>
<name>A0A2H0KTA9_9BACT</name>
<dbReference type="Proteomes" id="UP000229317">
    <property type="component" value="Unassembled WGS sequence"/>
</dbReference>
<dbReference type="Gene3D" id="3.40.120.10">
    <property type="entry name" value="Alpha-D-Glucose-1,6-Bisphosphate, subunit A, domain 3"/>
    <property type="match status" value="3"/>
</dbReference>
<feature type="domain" description="Alpha-D-phosphohexomutase C-terminal" evidence="7">
    <location>
        <begin position="371"/>
        <end position="446"/>
    </location>
</feature>
<evidence type="ECO:0008006" key="13">
    <source>
        <dbReference type="Google" id="ProtNLM"/>
    </source>
</evidence>
<dbReference type="SUPFAM" id="SSF55957">
    <property type="entry name" value="Phosphoglucomutase, C-terminal domain"/>
    <property type="match status" value="1"/>
</dbReference>
<comment type="caution">
    <text evidence="11">The sequence shown here is derived from an EMBL/GenBank/DDBJ whole genome shotgun (WGS) entry which is preliminary data.</text>
</comment>
<feature type="domain" description="Alpha-D-phosphohexomutase alpha/beta/alpha" evidence="8">
    <location>
        <begin position="7"/>
        <end position="129"/>
    </location>
</feature>
<dbReference type="PANTHER" id="PTHR43771:SF1">
    <property type="entry name" value="PHOSPHOMANNOMUTASE"/>
    <property type="match status" value="1"/>
</dbReference>
<comment type="cofactor">
    <cofactor evidence="1">
        <name>Mg(2+)</name>
        <dbReference type="ChEBI" id="CHEBI:18420"/>
    </cofactor>
</comment>
<evidence type="ECO:0000256" key="5">
    <source>
        <dbReference type="ARBA" id="ARBA00022842"/>
    </source>
</evidence>
<dbReference type="PANTHER" id="PTHR43771">
    <property type="entry name" value="PHOSPHOMANNOMUTASE"/>
    <property type="match status" value="1"/>
</dbReference>
<evidence type="ECO:0000313" key="11">
    <source>
        <dbReference type="EMBL" id="PIQ75389.1"/>
    </source>
</evidence>
<dbReference type="PRINTS" id="PR00509">
    <property type="entry name" value="PGMPMM"/>
</dbReference>
<gene>
    <name evidence="11" type="ORF">COV84_01495</name>
</gene>
<accession>A0A2H0KTA9</accession>
<dbReference type="Pfam" id="PF00408">
    <property type="entry name" value="PGM_PMM_IV"/>
    <property type="match status" value="1"/>
</dbReference>